<dbReference type="Proteomes" id="UP000024329">
    <property type="component" value="Unassembled WGS sequence"/>
</dbReference>
<evidence type="ECO:0000256" key="4">
    <source>
        <dbReference type="SAM" id="MobiDB-lite"/>
    </source>
</evidence>
<evidence type="ECO:0000256" key="1">
    <source>
        <dbReference type="ARBA" id="ARBA00022630"/>
    </source>
</evidence>
<evidence type="ECO:0000256" key="2">
    <source>
        <dbReference type="ARBA" id="ARBA00022643"/>
    </source>
</evidence>
<dbReference type="PANTHER" id="PTHR47429:SF2">
    <property type="entry name" value="PROTEIN TWIN LOV 1"/>
    <property type="match status" value="1"/>
</dbReference>
<evidence type="ECO:0000313" key="6">
    <source>
        <dbReference type="EMBL" id="EZP82158.1"/>
    </source>
</evidence>
<dbReference type="Pfam" id="PF13426">
    <property type="entry name" value="PAS_9"/>
    <property type="match status" value="1"/>
</dbReference>
<feature type="domain" description="PAS" evidence="5">
    <location>
        <begin position="5"/>
        <end position="78"/>
    </location>
</feature>
<keyword evidence="3" id="KW-0157">Chromophore</keyword>
<dbReference type="PROSITE" id="PS50112">
    <property type="entry name" value="PAS"/>
    <property type="match status" value="1"/>
</dbReference>
<dbReference type="NCBIfam" id="TIGR00229">
    <property type="entry name" value="sensory_box"/>
    <property type="match status" value="1"/>
</dbReference>
<keyword evidence="2" id="KW-0288">FMN</keyword>
<dbReference type="AlphaFoldDB" id="A0A031JZE2"/>
<comment type="caution">
    <text evidence="6">The sequence shown here is derived from an EMBL/GenBank/DDBJ whole genome shotgun (WGS) entry which is preliminary data.</text>
</comment>
<dbReference type="InterPro" id="IPR000014">
    <property type="entry name" value="PAS"/>
</dbReference>
<reference evidence="6 7" key="1">
    <citation type="submission" date="2014-03" db="EMBL/GenBank/DDBJ databases">
        <title>Whole genome sequence of Novosphingobium resinovorum KF1.</title>
        <authorList>
            <person name="Gan H.M."/>
            <person name="Gan H.Y."/>
            <person name="Chew T.H."/>
            <person name="Savka M.A."/>
        </authorList>
    </citation>
    <scope>NUCLEOTIDE SEQUENCE [LARGE SCALE GENOMIC DNA]</scope>
    <source>
        <strain evidence="6 7">KF1</strain>
    </source>
</reference>
<dbReference type="PANTHER" id="PTHR47429">
    <property type="entry name" value="PROTEIN TWIN LOV 1"/>
    <property type="match status" value="1"/>
</dbReference>
<dbReference type="EMBL" id="JFYZ01000010">
    <property type="protein sequence ID" value="EZP82158.1"/>
    <property type="molecule type" value="Genomic_DNA"/>
</dbReference>
<gene>
    <name evidence="6" type="ORF">BV97_02181</name>
</gene>
<evidence type="ECO:0000259" key="5">
    <source>
        <dbReference type="PROSITE" id="PS50112"/>
    </source>
</evidence>
<dbReference type="CDD" id="cd00130">
    <property type="entry name" value="PAS"/>
    <property type="match status" value="1"/>
</dbReference>
<dbReference type="InterPro" id="IPR035965">
    <property type="entry name" value="PAS-like_dom_sf"/>
</dbReference>
<dbReference type="Gene3D" id="3.30.450.20">
    <property type="entry name" value="PAS domain"/>
    <property type="match status" value="1"/>
</dbReference>
<feature type="region of interest" description="Disordered" evidence="4">
    <location>
        <begin position="169"/>
        <end position="193"/>
    </location>
</feature>
<dbReference type="SUPFAM" id="SSF55785">
    <property type="entry name" value="PYP-like sensor domain (PAS domain)"/>
    <property type="match status" value="1"/>
</dbReference>
<name>A0A031JZE2_9SPHN</name>
<sequence>METTVPSELRDFLASLPMALALASIEGDHPLLFVNERFSELTGYSGDDVIGRNCRFLQGDTRDGQAHAKFRAFLHNDDTMSARAPIINFRRDGSAFVNLLYLTRLRAESGETRYILGSQFDVSRVEVERLQAYDRDLARALTGLGPLSVGCGIAIDDALAVIGDSVRPQGAGRTPPGLSPRLACWRSSSRTAP</sequence>
<dbReference type="RefSeq" id="WP_036525725.1">
    <property type="nucleotide sequence ID" value="NZ_JFYZ01000010.1"/>
</dbReference>
<protein>
    <submittedName>
        <fullName evidence="6">Putative PAS/PAC sensor protein</fullName>
    </submittedName>
</protein>
<organism evidence="6 7">
    <name type="scientific">Novosphingobium resinovorum</name>
    <dbReference type="NCBI Taxonomy" id="158500"/>
    <lineage>
        <taxon>Bacteria</taxon>
        <taxon>Pseudomonadati</taxon>
        <taxon>Pseudomonadota</taxon>
        <taxon>Alphaproteobacteria</taxon>
        <taxon>Sphingomonadales</taxon>
        <taxon>Sphingomonadaceae</taxon>
        <taxon>Novosphingobium</taxon>
    </lineage>
</organism>
<evidence type="ECO:0000313" key="7">
    <source>
        <dbReference type="Proteomes" id="UP000024329"/>
    </source>
</evidence>
<keyword evidence="1" id="KW-0285">Flavoprotein</keyword>
<dbReference type="eggNOG" id="COG3920">
    <property type="taxonomic scope" value="Bacteria"/>
</dbReference>
<proteinExistence type="predicted"/>
<accession>A0A031JZE2</accession>
<evidence type="ECO:0000256" key="3">
    <source>
        <dbReference type="ARBA" id="ARBA00022991"/>
    </source>
</evidence>